<feature type="domain" description="Lipase" evidence="7">
    <location>
        <begin position="27"/>
        <end position="293"/>
    </location>
</feature>
<evidence type="ECO:0000256" key="5">
    <source>
        <dbReference type="SAM" id="MobiDB-lite"/>
    </source>
</evidence>
<dbReference type="InterPro" id="IPR033906">
    <property type="entry name" value="Lipase_N"/>
</dbReference>
<feature type="chain" id="PRO_5035207653" evidence="6">
    <location>
        <begin position="19"/>
        <end position="330"/>
    </location>
</feature>
<dbReference type="InterPro" id="IPR000734">
    <property type="entry name" value="TAG_lipase"/>
</dbReference>
<evidence type="ECO:0000313" key="9">
    <source>
        <dbReference type="Proteomes" id="UP000747542"/>
    </source>
</evidence>
<comment type="caution">
    <text evidence="8">The sequence shown here is derived from an EMBL/GenBank/DDBJ whole genome shotgun (WGS) entry which is preliminary data.</text>
</comment>
<evidence type="ECO:0000259" key="7">
    <source>
        <dbReference type="Pfam" id="PF00151"/>
    </source>
</evidence>
<dbReference type="Gene3D" id="3.40.50.1820">
    <property type="entry name" value="alpha/beta hydrolase"/>
    <property type="match status" value="1"/>
</dbReference>
<evidence type="ECO:0000313" key="8">
    <source>
        <dbReference type="EMBL" id="KAG7168177.1"/>
    </source>
</evidence>
<dbReference type="CDD" id="cd00707">
    <property type="entry name" value="Pancreat_lipase_like"/>
    <property type="match status" value="1"/>
</dbReference>
<dbReference type="PANTHER" id="PTHR11610:SF190">
    <property type="entry name" value="VITELLOGENIN-3-LIKE PROTEIN"/>
    <property type="match status" value="1"/>
</dbReference>
<evidence type="ECO:0000256" key="2">
    <source>
        <dbReference type="ARBA" id="ARBA00010701"/>
    </source>
</evidence>
<keyword evidence="6" id="KW-0732">Signal</keyword>
<name>A0A8J5K241_HOMAM</name>
<dbReference type="GO" id="GO:0016298">
    <property type="term" value="F:lipase activity"/>
    <property type="evidence" value="ECO:0007669"/>
    <property type="project" value="InterPro"/>
</dbReference>
<dbReference type="EMBL" id="JAHLQT010020459">
    <property type="protein sequence ID" value="KAG7168177.1"/>
    <property type="molecule type" value="Genomic_DNA"/>
</dbReference>
<comment type="similarity">
    <text evidence="2 4">Belongs to the AB hydrolase superfamily. Lipase family.</text>
</comment>
<comment type="subcellular location">
    <subcellularLocation>
        <location evidence="1">Secreted</location>
    </subcellularLocation>
</comment>
<dbReference type="Pfam" id="PF00151">
    <property type="entry name" value="Lipase"/>
    <property type="match status" value="1"/>
</dbReference>
<dbReference type="Proteomes" id="UP000747542">
    <property type="component" value="Unassembled WGS sequence"/>
</dbReference>
<dbReference type="AlphaFoldDB" id="A0A8J5K241"/>
<sequence>MLKLVLLVVVVQAVLSRARTAPKVNLDDVHFLLWTSYYELFLDNKENLDASPFNPSDPTFVMIHGFAAHGDRDWPVDAKTELLALGSYNILSVNWARLANAPWYPAAVNHVPQLSIHPHIYPSTQVGIYTAQLLDWLKFEGGMDGSKVQITGHSLGAHVAGAVGQNLVAFTLPMITGLDPAGPEFYEKTASERLDPSDAKFVQIIHTNGGTILQSCVGLKDSVGHVDFYPNGGKHQPGCVDYGAWTDLLEGGCSHRRSHDLWVESISGSLSFTSYPCEDWESFQAGNCDSCGQGFYEEPTTSLRTVTHRTPGVSVPDASPKLLSRHTASH</sequence>
<proteinExistence type="inferred from homology"/>
<evidence type="ECO:0000256" key="1">
    <source>
        <dbReference type="ARBA" id="ARBA00004613"/>
    </source>
</evidence>
<dbReference type="GO" id="GO:0005615">
    <property type="term" value="C:extracellular space"/>
    <property type="evidence" value="ECO:0007669"/>
    <property type="project" value="TreeGrafter"/>
</dbReference>
<organism evidence="8 9">
    <name type="scientific">Homarus americanus</name>
    <name type="common">American lobster</name>
    <dbReference type="NCBI Taxonomy" id="6706"/>
    <lineage>
        <taxon>Eukaryota</taxon>
        <taxon>Metazoa</taxon>
        <taxon>Ecdysozoa</taxon>
        <taxon>Arthropoda</taxon>
        <taxon>Crustacea</taxon>
        <taxon>Multicrustacea</taxon>
        <taxon>Malacostraca</taxon>
        <taxon>Eumalacostraca</taxon>
        <taxon>Eucarida</taxon>
        <taxon>Decapoda</taxon>
        <taxon>Pleocyemata</taxon>
        <taxon>Astacidea</taxon>
        <taxon>Nephropoidea</taxon>
        <taxon>Nephropidae</taxon>
        <taxon>Homarus</taxon>
    </lineage>
</organism>
<keyword evidence="3" id="KW-0964">Secreted</keyword>
<protein>
    <submittedName>
        <fullName evidence="8">Pancreatic lipase-related protein 3-like</fullName>
    </submittedName>
</protein>
<evidence type="ECO:0000256" key="3">
    <source>
        <dbReference type="ARBA" id="ARBA00022525"/>
    </source>
</evidence>
<evidence type="ECO:0000256" key="6">
    <source>
        <dbReference type="SAM" id="SignalP"/>
    </source>
</evidence>
<gene>
    <name evidence="8" type="primary">Pnliprp3-L</name>
    <name evidence="8" type="ORF">Hamer_G016810</name>
</gene>
<feature type="region of interest" description="Disordered" evidence="5">
    <location>
        <begin position="307"/>
        <end position="330"/>
    </location>
</feature>
<feature type="signal peptide" evidence="6">
    <location>
        <begin position="1"/>
        <end position="18"/>
    </location>
</feature>
<dbReference type="GO" id="GO:0016042">
    <property type="term" value="P:lipid catabolic process"/>
    <property type="evidence" value="ECO:0007669"/>
    <property type="project" value="TreeGrafter"/>
</dbReference>
<dbReference type="PANTHER" id="PTHR11610">
    <property type="entry name" value="LIPASE"/>
    <property type="match status" value="1"/>
</dbReference>
<dbReference type="InterPro" id="IPR013818">
    <property type="entry name" value="Lipase"/>
</dbReference>
<reference evidence="8" key="1">
    <citation type="journal article" date="2021" name="Sci. Adv.">
        <title>The American lobster genome reveals insights on longevity, neural, and immune adaptations.</title>
        <authorList>
            <person name="Polinski J.M."/>
            <person name="Zimin A.V."/>
            <person name="Clark K.F."/>
            <person name="Kohn A.B."/>
            <person name="Sadowski N."/>
            <person name="Timp W."/>
            <person name="Ptitsyn A."/>
            <person name="Khanna P."/>
            <person name="Romanova D.Y."/>
            <person name="Williams P."/>
            <person name="Greenwood S.J."/>
            <person name="Moroz L.L."/>
            <person name="Walt D.R."/>
            <person name="Bodnar A.G."/>
        </authorList>
    </citation>
    <scope>NUCLEOTIDE SEQUENCE</scope>
    <source>
        <strain evidence="8">GMGI-L3</strain>
    </source>
</reference>
<accession>A0A8J5K241</accession>
<evidence type="ECO:0000256" key="4">
    <source>
        <dbReference type="RuleBase" id="RU004262"/>
    </source>
</evidence>
<dbReference type="SUPFAM" id="SSF53474">
    <property type="entry name" value="alpha/beta-Hydrolases"/>
    <property type="match status" value="1"/>
</dbReference>
<dbReference type="InterPro" id="IPR029058">
    <property type="entry name" value="AB_hydrolase_fold"/>
</dbReference>
<keyword evidence="9" id="KW-1185">Reference proteome</keyword>